<name>A0ABD3D824_9LAMI</name>
<reference evidence="2" key="1">
    <citation type="journal article" date="2024" name="IScience">
        <title>Strigolactones Initiate the Formation of Haustorium-like Structures in Castilleja.</title>
        <authorList>
            <person name="Buerger M."/>
            <person name="Peterson D."/>
            <person name="Chory J."/>
        </authorList>
    </citation>
    <scope>NUCLEOTIDE SEQUENCE [LARGE SCALE GENOMIC DNA]</scope>
</reference>
<dbReference type="Proteomes" id="UP001632038">
    <property type="component" value="Unassembled WGS sequence"/>
</dbReference>
<dbReference type="EMBL" id="JAVIJP010000019">
    <property type="protein sequence ID" value="KAL3638466.1"/>
    <property type="molecule type" value="Genomic_DNA"/>
</dbReference>
<keyword evidence="2" id="KW-1185">Reference proteome</keyword>
<organism evidence="1 2">
    <name type="scientific">Castilleja foliolosa</name>
    <dbReference type="NCBI Taxonomy" id="1961234"/>
    <lineage>
        <taxon>Eukaryota</taxon>
        <taxon>Viridiplantae</taxon>
        <taxon>Streptophyta</taxon>
        <taxon>Embryophyta</taxon>
        <taxon>Tracheophyta</taxon>
        <taxon>Spermatophyta</taxon>
        <taxon>Magnoliopsida</taxon>
        <taxon>eudicotyledons</taxon>
        <taxon>Gunneridae</taxon>
        <taxon>Pentapetalae</taxon>
        <taxon>asterids</taxon>
        <taxon>lamiids</taxon>
        <taxon>Lamiales</taxon>
        <taxon>Orobanchaceae</taxon>
        <taxon>Pedicularideae</taxon>
        <taxon>Castillejinae</taxon>
        <taxon>Castilleja</taxon>
    </lineage>
</organism>
<evidence type="ECO:0000313" key="1">
    <source>
        <dbReference type="EMBL" id="KAL3638466.1"/>
    </source>
</evidence>
<comment type="caution">
    <text evidence="1">The sequence shown here is derived from an EMBL/GenBank/DDBJ whole genome shotgun (WGS) entry which is preliminary data.</text>
</comment>
<sequence>MDREAQFAESELQQAALFGGSRPHLADDAVIPFFNDNASR</sequence>
<dbReference type="AlphaFoldDB" id="A0ABD3D824"/>
<accession>A0ABD3D824</accession>
<gene>
    <name evidence="1" type="ORF">CASFOL_017837</name>
</gene>
<proteinExistence type="predicted"/>
<evidence type="ECO:0000313" key="2">
    <source>
        <dbReference type="Proteomes" id="UP001632038"/>
    </source>
</evidence>
<protein>
    <submittedName>
        <fullName evidence="1">Uncharacterized protein</fullName>
    </submittedName>
</protein>